<dbReference type="GO" id="GO:0016987">
    <property type="term" value="F:sigma factor activity"/>
    <property type="evidence" value="ECO:0007669"/>
    <property type="project" value="UniProtKB-KW"/>
</dbReference>
<feature type="domain" description="RNA polymerase sigma factor 70 region 4 type 2" evidence="8">
    <location>
        <begin position="131"/>
        <end position="182"/>
    </location>
</feature>
<proteinExistence type="inferred from homology"/>
<evidence type="ECO:0000256" key="5">
    <source>
        <dbReference type="ARBA" id="ARBA00023163"/>
    </source>
</evidence>
<dbReference type="NCBIfam" id="TIGR02983">
    <property type="entry name" value="SigE-fam_strep"/>
    <property type="match status" value="1"/>
</dbReference>
<keyword evidence="4" id="KW-0238">DNA-binding</keyword>
<comment type="similarity">
    <text evidence="1">Belongs to the sigma-70 factor family. ECF subfamily.</text>
</comment>
<keyword evidence="3" id="KW-0731">Sigma factor</keyword>
<evidence type="ECO:0000256" key="6">
    <source>
        <dbReference type="SAM" id="MobiDB-lite"/>
    </source>
</evidence>
<comment type="caution">
    <text evidence="9">The sequence shown here is derived from an EMBL/GenBank/DDBJ whole genome shotgun (WGS) entry which is preliminary data.</text>
</comment>
<dbReference type="EMBL" id="BOON01000017">
    <property type="protein sequence ID" value="GII22240.1"/>
    <property type="molecule type" value="Genomic_DNA"/>
</dbReference>
<evidence type="ECO:0000259" key="7">
    <source>
        <dbReference type="Pfam" id="PF04542"/>
    </source>
</evidence>
<evidence type="ECO:0000313" key="10">
    <source>
        <dbReference type="Proteomes" id="UP000599074"/>
    </source>
</evidence>
<dbReference type="Pfam" id="PF08281">
    <property type="entry name" value="Sigma70_r4_2"/>
    <property type="match status" value="1"/>
</dbReference>
<keyword evidence="2" id="KW-0805">Transcription regulation</keyword>
<accession>A0A8J3T812</accession>
<evidence type="ECO:0000256" key="4">
    <source>
        <dbReference type="ARBA" id="ARBA00023125"/>
    </source>
</evidence>
<keyword evidence="5" id="KW-0804">Transcription</keyword>
<dbReference type="InterPro" id="IPR013325">
    <property type="entry name" value="RNA_pol_sigma_r2"/>
</dbReference>
<evidence type="ECO:0000313" key="9">
    <source>
        <dbReference type="EMBL" id="GII22240.1"/>
    </source>
</evidence>
<dbReference type="GO" id="GO:0006352">
    <property type="term" value="P:DNA-templated transcription initiation"/>
    <property type="evidence" value="ECO:0007669"/>
    <property type="project" value="InterPro"/>
</dbReference>
<dbReference type="PANTHER" id="PTHR43133">
    <property type="entry name" value="RNA POLYMERASE ECF-TYPE SIGMA FACTO"/>
    <property type="match status" value="1"/>
</dbReference>
<dbReference type="Gene3D" id="1.10.1740.10">
    <property type="match status" value="1"/>
</dbReference>
<reference evidence="9" key="1">
    <citation type="submission" date="2021-01" db="EMBL/GenBank/DDBJ databases">
        <title>Whole genome shotgun sequence of Planosporangium mesophilum NBRC 109066.</title>
        <authorList>
            <person name="Komaki H."/>
            <person name="Tamura T."/>
        </authorList>
    </citation>
    <scope>NUCLEOTIDE SEQUENCE</scope>
    <source>
        <strain evidence="9">NBRC 109066</strain>
    </source>
</reference>
<evidence type="ECO:0000256" key="2">
    <source>
        <dbReference type="ARBA" id="ARBA00023015"/>
    </source>
</evidence>
<dbReference type="SUPFAM" id="SSF88659">
    <property type="entry name" value="Sigma3 and sigma4 domains of RNA polymerase sigma factors"/>
    <property type="match status" value="1"/>
</dbReference>
<dbReference type="SUPFAM" id="SSF88946">
    <property type="entry name" value="Sigma2 domain of RNA polymerase sigma factors"/>
    <property type="match status" value="1"/>
</dbReference>
<keyword evidence="10" id="KW-1185">Reference proteome</keyword>
<dbReference type="InterPro" id="IPR013324">
    <property type="entry name" value="RNA_pol_sigma_r3/r4-like"/>
</dbReference>
<dbReference type="InterPro" id="IPR014325">
    <property type="entry name" value="RNA_pol_sigma-E_actinobac"/>
</dbReference>
<dbReference type="InterPro" id="IPR014284">
    <property type="entry name" value="RNA_pol_sigma-70_dom"/>
</dbReference>
<dbReference type="InterPro" id="IPR036388">
    <property type="entry name" value="WH-like_DNA-bd_sf"/>
</dbReference>
<dbReference type="GO" id="GO:0003677">
    <property type="term" value="F:DNA binding"/>
    <property type="evidence" value="ECO:0007669"/>
    <property type="project" value="UniProtKB-KW"/>
</dbReference>
<organism evidence="9 10">
    <name type="scientific">Planosporangium mesophilum</name>
    <dbReference type="NCBI Taxonomy" id="689768"/>
    <lineage>
        <taxon>Bacteria</taxon>
        <taxon>Bacillati</taxon>
        <taxon>Actinomycetota</taxon>
        <taxon>Actinomycetes</taxon>
        <taxon>Micromonosporales</taxon>
        <taxon>Micromonosporaceae</taxon>
        <taxon>Planosporangium</taxon>
    </lineage>
</organism>
<name>A0A8J3T812_9ACTN</name>
<dbReference type="PANTHER" id="PTHR43133:SF50">
    <property type="entry name" value="ECF RNA POLYMERASE SIGMA FACTOR SIGM"/>
    <property type="match status" value="1"/>
</dbReference>
<dbReference type="AlphaFoldDB" id="A0A8J3T812"/>
<dbReference type="Gene3D" id="1.10.10.10">
    <property type="entry name" value="Winged helix-like DNA-binding domain superfamily/Winged helix DNA-binding domain"/>
    <property type="match status" value="1"/>
</dbReference>
<gene>
    <name evidence="9" type="ORF">Pme01_18370</name>
</gene>
<evidence type="ECO:0000259" key="8">
    <source>
        <dbReference type="Pfam" id="PF08281"/>
    </source>
</evidence>
<feature type="domain" description="RNA polymerase sigma-70 region 2" evidence="7">
    <location>
        <begin position="44"/>
        <end position="102"/>
    </location>
</feature>
<dbReference type="Pfam" id="PF04542">
    <property type="entry name" value="Sigma70_r2"/>
    <property type="match status" value="1"/>
</dbReference>
<dbReference type="Proteomes" id="UP000599074">
    <property type="component" value="Unassembled WGS sequence"/>
</dbReference>
<dbReference type="InterPro" id="IPR013249">
    <property type="entry name" value="RNA_pol_sigma70_r4_t2"/>
</dbReference>
<evidence type="ECO:0000256" key="3">
    <source>
        <dbReference type="ARBA" id="ARBA00023082"/>
    </source>
</evidence>
<protein>
    <submittedName>
        <fullName evidence="9">RNA polymerase sigma factor</fullName>
    </submittedName>
</protein>
<dbReference type="InterPro" id="IPR007627">
    <property type="entry name" value="RNA_pol_sigma70_r2"/>
</dbReference>
<feature type="region of interest" description="Disordered" evidence="6">
    <location>
        <begin position="1"/>
        <end position="20"/>
    </location>
</feature>
<dbReference type="CDD" id="cd06171">
    <property type="entry name" value="Sigma70_r4"/>
    <property type="match status" value="1"/>
</dbReference>
<dbReference type="InterPro" id="IPR039425">
    <property type="entry name" value="RNA_pol_sigma-70-like"/>
</dbReference>
<dbReference type="NCBIfam" id="TIGR02937">
    <property type="entry name" value="sigma70-ECF"/>
    <property type="match status" value="1"/>
</dbReference>
<sequence length="200" mass="22375">MTTPRLIAEGPQAPPDPVDHPQRLASMDVLVDDFDAFVRGRSAALLRSAYLLTGDQHLAEDLVQSALARTHRAWSRLHATGNAEAYTRKVMYHLQVSWWRRGRVAEAFPGDVPEPRTGDRDPHDRSDLRLTLRAALLKLSNKQRAVLVLRYFEDRTEAEAAELLGVTVGTVKSQTAKALARLRTVAPDLADLYFRKGSVR</sequence>
<evidence type="ECO:0000256" key="1">
    <source>
        <dbReference type="ARBA" id="ARBA00010641"/>
    </source>
</evidence>